<name>A0A7S3FWK3_9SPIT</name>
<dbReference type="EMBL" id="HBIA01013009">
    <property type="protein sequence ID" value="CAE0234773.1"/>
    <property type="molecule type" value="Transcribed_RNA"/>
</dbReference>
<proteinExistence type="predicted"/>
<feature type="compositionally biased region" description="Polar residues" evidence="1">
    <location>
        <begin position="171"/>
        <end position="186"/>
    </location>
</feature>
<keyword evidence="2" id="KW-1133">Transmembrane helix</keyword>
<sequence length="199" mass="21410">MDYLSNYKSKLLGGSENDDNNYQDSSRLDTSLNKSVSDLGDFDGVFGEEVKRKDSDPSRGRKYLLFSFLMVILLSLQVIMHSSSQEIAKMAEQNAKQQQESIYKPTNTSEPAQPAETKEPAEPETPTTPVQPTDNSTSTTDAASTNSTSGTEPAPSETTESGEAKPAPVTEDTTIKANSTDESATTEGKEAEAPVEESG</sequence>
<feature type="compositionally biased region" description="Polar residues" evidence="1">
    <location>
        <begin position="22"/>
        <end position="36"/>
    </location>
</feature>
<evidence type="ECO:0000313" key="3">
    <source>
        <dbReference type="EMBL" id="CAE0234773.1"/>
    </source>
</evidence>
<gene>
    <name evidence="3" type="ORF">SRAS04492_LOCUS6579</name>
</gene>
<protein>
    <submittedName>
        <fullName evidence="3">Uncharacterized protein</fullName>
    </submittedName>
</protein>
<feature type="region of interest" description="Disordered" evidence="1">
    <location>
        <begin position="1"/>
        <end position="41"/>
    </location>
</feature>
<feature type="compositionally biased region" description="Low complexity" evidence="1">
    <location>
        <begin position="124"/>
        <end position="149"/>
    </location>
</feature>
<reference evidence="3" key="1">
    <citation type="submission" date="2021-01" db="EMBL/GenBank/DDBJ databases">
        <authorList>
            <person name="Corre E."/>
            <person name="Pelletier E."/>
            <person name="Niang G."/>
            <person name="Scheremetjew M."/>
            <person name="Finn R."/>
            <person name="Kale V."/>
            <person name="Holt S."/>
            <person name="Cochrane G."/>
            <person name="Meng A."/>
            <person name="Brown T."/>
            <person name="Cohen L."/>
        </authorList>
    </citation>
    <scope>NUCLEOTIDE SEQUENCE</scope>
    <source>
        <strain evidence="3">Ras09</strain>
    </source>
</reference>
<evidence type="ECO:0000256" key="1">
    <source>
        <dbReference type="SAM" id="MobiDB-lite"/>
    </source>
</evidence>
<keyword evidence="2" id="KW-0472">Membrane</keyword>
<feature type="region of interest" description="Disordered" evidence="1">
    <location>
        <begin position="90"/>
        <end position="199"/>
    </location>
</feature>
<organism evidence="3">
    <name type="scientific">Strombidium rassoulzadegani</name>
    <dbReference type="NCBI Taxonomy" id="1082188"/>
    <lineage>
        <taxon>Eukaryota</taxon>
        <taxon>Sar</taxon>
        <taxon>Alveolata</taxon>
        <taxon>Ciliophora</taxon>
        <taxon>Intramacronucleata</taxon>
        <taxon>Spirotrichea</taxon>
        <taxon>Oligotrichia</taxon>
        <taxon>Strombidiidae</taxon>
        <taxon>Strombidium</taxon>
    </lineage>
</organism>
<dbReference type="AlphaFoldDB" id="A0A7S3FWK3"/>
<feature type="transmembrane region" description="Helical" evidence="2">
    <location>
        <begin position="63"/>
        <end position="80"/>
    </location>
</feature>
<feature type="compositionally biased region" description="Polar residues" evidence="1">
    <location>
        <begin position="94"/>
        <end position="109"/>
    </location>
</feature>
<evidence type="ECO:0000256" key="2">
    <source>
        <dbReference type="SAM" id="Phobius"/>
    </source>
</evidence>
<accession>A0A7S3FWK3</accession>
<keyword evidence="2" id="KW-0812">Transmembrane</keyword>